<name>A0A485M078_9ZZZZ</name>
<gene>
    <name evidence="5" type="primary">xylB</name>
    <name evidence="5" type="ORF">SCFA_20019</name>
</gene>
<accession>A0A485M078</accession>
<evidence type="ECO:0000256" key="2">
    <source>
        <dbReference type="ARBA" id="ARBA00022777"/>
    </source>
</evidence>
<dbReference type="InterPro" id="IPR043129">
    <property type="entry name" value="ATPase_NBD"/>
</dbReference>
<dbReference type="GO" id="GO:0004856">
    <property type="term" value="F:D-xylulokinase activity"/>
    <property type="evidence" value="ECO:0007669"/>
    <property type="project" value="UniProtKB-EC"/>
</dbReference>
<dbReference type="InterPro" id="IPR018484">
    <property type="entry name" value="FGGY_N"/>
</dbReference>
<feature type="domain" description="Carbohydrate kinase FGGY C-terminal" evidence="4">
    <location>
        <begin position="264"/>
        <end position="456"/>
    </location>
</feature>
<evidence type="ECO:0000259" key="4">
    <source>
        <dbReference type="Pfam" id="PF02782"/>
    </source>
</evidence>
<dbReference type="EMBL" id="CAADRM010000081">
    <property type="protein sequence ID" value="VFU13549.1"/>
    <property type="molecule type" value="Genomic_DNA"/>
</dbReference>
<dbReference type="InterPro" id="IPR050406">
    <property type="entry name" value="FGGY_Carb_Kinase"/>
</dbReference>
<proteinExistence type="predicted"/>
<dbReference type="CDD" id="cd07779">
    <property type="entry name" value="ASKHA_NBD_FGGY_YgcE-like"/>
    <property type="match status" value="1"/>
</dbReference>
<protein>
    <submittedName>
        <fullName evidence="5">Xylulose kinase</fullName>
        <ecNumber evidence="5">2.7.1.17</ecNumber>
    </submittedName>
</protein>
<dbReference type="Gene3D" id="3.30.420.40">
    <property type="match status" value="2"/>
</dbReference>
<dbReference type="InterPro" id="IPR000577">
    <property type="entry name" value="Carb_kinase_FGGY"/>
</dbReference>
<reference evidence="5" key="1">
    <citation type="submission" date="2019-03" db="EMBL/GenBank/DDBJ databases">
        <authorList>
            <person name="Hao L."/>
        </authorList>
    </citation>
    <scope>NUCLEOTIDE SEQUENCE</scope>
</reference>
<dbReference type="Pfam" id="PF00370">
    <property type="entry name" value="FGGY_N"/>
    <property type="match status" value="1"/>
</dbReference>
<sequence length="519" mass="58032">MAEKEYVLAVDSGTQSIRAVLFDVQGNELAIEQAQYDPYFSLQPGWAEQRTEDYWSKFCQVTKGLLAKVSIDPGAIAGVGITTQRNTVIPMDKEGNALRPAIIWLDQRVVSRIPPLGLAGKALFGAAGLLDAIRYAQKHSKFLWIQQNEPWIYEKTHKFVQASGFFVRKLTGEFHDSTGMVTGIWPFDYKNLKWYPFGIAYSPLGITQDQCVKLFSPDEVLGHVTRQAAQETGLPEGLPVVVGAGDKQSELLGAGALDPHIAEISFGTATAMHVMTRKYIKEKDMKFFTWPAAIPNTWDIEMFIFRGFWMVTWFKQEFGHREALEAQKRGIAPEVIFDEVVRNIPAGSMGLMLQPYWSPMVYNKYAKGSIIGFSDVHTRAHIYRAILEGIGYELRRLSEIVQRKTGIPFREIRVGGGGSKSDVAVQVAADMFNLPVSRMATSEISALGAAIDAAVATGMHANFEDAVKAMVKKGRTFEPHEPNCRIYSDLYHDVYLKTYTTIEPLNRRIAEIIGYPAEE</sequence>
<dbReference type="PIRSF" id="PIRSF000538">
    <property type="entry name" value="GlpK"/>
    <property type="match status" value="1"/>
</dbReference>
<dbReference type="PANTHER" id="PTHR43095">
    <property type="entry name" value="SUGAR KINASE"/>
    <property type="match status" value="1"/>
</dbReference>
<dbReference type="Pfam" id="PF02782">
    <property type="entry name" value="FGGY_C"/>
    <property type="match status" value="1"/>
</dbReference>
<feature type="domain" description="Carbohydrate kinase FGGY N-terminal" evidence="3">
    <location>
        <begin position="6"/>
        <end position="253"/>
    </location>
</feature>
<keyword evidence="1 5" id="KW-0808">Transferase</keyword>
<organism evidence="5">
    <name type="scientific">anaerobic digester metagenome</name>
    <dbReference type="NCBI Taxonomy" id="1263854"/>
    <lineage>
        <taxon>unclassified sequences</taxon>
        <taxon>metagenomes</taxon>
        <taxon>ecological metagenomes</taxon>
    </lineage>
</organism>
<dbReference type="EC" id="2.7.1.17" evidence="5"/>
<evidence type="ECO:0000313" key="5">
    <source>
        <dbReference type="EMBL" id="VFU13549.1"/>
    </source>
</evidence>
<dbReference type="InterPro" id="IPR018485">
    <property type="entry name" value="FGGY_C"/>
</dbReference>
<dbReference type="SUPFAM" id="SSF53067">
    <property type="entry name" value="Actin-like ATPase domain"/>
    <property type="match status" value="2"/>
</dbReference>
<keyword evidence="2 5" id="KW-0418">Kinase</keyword>
<evidence type="ECO:0000256" key="1">
    <source>
        <dbReference type="ARBA" id="ARBA00022679"/>
    </source>
</evidence>
<dbReference type="AlphaFoldDB" id="A0A485M078"/>
<dbReference type="PANTHER" id="PTHR43095:SF5">
    <property type="entry name" value="XYLULOSE KINASE"/>
    <property type="match status" value="1"/>
</dbReference>
<evidence type="ECO:0000259" key="3">
    <source>
        <dbReference type="Pfam" id="PF00370"/>
    </source>
</evidence>